<dbReference type="EMBL" id="LAZR01022721">
    <property type="protein sequence ID" value="KKL80892.1"/>
    <property type="molecule type" value="Genomic_DNA"/>
</dbReference>
<organism evidence="2">
    <name type="scientific">marine sediment metagenome</name>
    <dbReference type="NCBI Taxonomy" id="412755"/>
    <lineage>
        <taxon>unclassified sequences</taxon>
        <taxon>metagenomes</taxon>
        <taxon>ecological metagenomes</taxon>
    </lineage>
</organism>
<reference evidence="2" key="1">
    <citation type="journal article" date="2015" name="Nature">
        <title>Complex archaea that bridge the gap between prokaryotes and eukaryotes.</title>
        <authorList>
            <person name="Spang A."/>
            <person name="Saw J.H."/>
            <person name="Jorgensen S.L."/>
            <person name="Zaremba-Niedzwiedzka K."/>
            <person name="Martijn J."/>
            <person name="Lind A.E."/>
            <person name="van Eijk R."/>
            <person name="Schleper C."/>
            <person name="Guy L."/>
            <person name="Ettema T.J."/>
        </authorList>
    </citation>
    <scope>NUCLEOTIDE SEQUENCE</scope>
</reference>
<feature type="domain" description="PKD" evidence="1">
    <location>
        <begin position="84"/>
        <end position="119"/>
    </location>
</feature>
<comment type="caution">
    <text evidence="2">The sequence shown here is derived from an EMBL/GenBank/DDBJ whole genome shotgun (WGS) entry which is preliminary data.</text>
</comment>
<accession>A0A0F9I0J0</accession>
<proteinExistence type="predicted"/>
<evidence type="ECO:0000313" key="2">
    <source>
        <dbReference type="EMBL" id="KKL80892.1"/>
    </source>
</evidence>
<sequence length="145" mass="16147">MKKNKVVKLSIVFVLLSLSFLNISVFISLSQEQQQMSSSVEFSVYTAQDPNAFISVWDTTAVSGGSSGSNQVRLPTPLIGTYDFTVDWGDGSNSTIKNQYRPTHTYASEGIYIVTITGTIVGWQFNNNGDKLKIREIQQWVSLRL</sequence>
<dbReference type="InterPro" id="IPR013783">
    <property type="entry name" value="Ig-like_fold"/>
</dbReference>
<dbReference type="InterPro" id="IPR035986">
    <property type="entry name" value="PKD_dom_sf"/>
</dbReference>
<dbReference type="SUPFAM" id="SSF49299">
    <property type="entry name" value="PKD domain"/>
    <property type="match status" value="1"/>
</dbReference>
<gene>
    <name evidence="2" type="ORF">LCGC14_2000220</name>
</gene>
<dbReference type="Gene3D" id="2.60.40.10">
    <property type="entry name" value="Immunoglobulins"/>
    <property type="match status" value="1"/>
</dbReference>
<protein>
    <recommendedName>
        <fullName evidence="1">PKD domain-containing protein</fullName>
    </recommendedName>
</protein>
<dbReference type="PROSITE" id="PS50093">
    <property type="entry name" value="PKD"/>
    <property type="match status" value="1"/>
</dbReference>
<dbReference type="InterPro" id="IPR000601">
    <property type="entry name" value="PKD_dom"/>
</dbReference>
<evidence type="ECO:0000259" key="1">
    <source>
        <dbReference type="PROSITE" id="PS50093"/>
    </source>
</evidence>
<dbReference type="AlphaFoldDB" id="A0A0F9I0J0"/>
<name>A0A0F9I0J0_9ZZZZ</name>